<feature type="region of interest" description="Disordered" evidence="2">
    <location>
        <begin position="1"/>
        <end position="66"/>
    </location>
</feature>
<gene>
    <name evidence="6" type="ORF">QUW25_07180</name>
</gene>
<dbReference type="EMBL" id="JAUDEA010000010">
    <property type="protein sequence ID" value="MDM8271448.1"/>
    <property type="molecule type" value="Genomic_DNA"/>
</dbReference>
<dbReference type="PANTHER" id="PTHR33392:SF6">
    <property type="entry name" value="POLYISOPRENYL-TEICHOIC ACID--PEPTIDOGLYCAN TEICHOIC ACID TRANSFERASE TAGU"/>
    <property type="match status" value="1"/>
</dbReference>
<feature type="compositionally biased region" description="Polar residues" evidence="2">
    <location>
        <begin position="40"/>
        <end position="50"/>
    </location>
</feature>
<dbReference type="RefSeq" id="WP_289511533.1">
    <property type="nucleotide sequence ID" value="NZ_JAUDEA010000010.1"/>
</dbReference>
<feature type="domain" description="Cell envelope-related transcriptional attenuator" evidence="4">
    <location>
        <begin position="152"/>
        <end position="300"/>
    </location>
</feature>
<dbReference type="Proteomes" id="UP001529256">
    <property type="component" value="Unassembled WGS sequence"/>
</dbReference>
<dbReference type="NCBIfam" id="TIGR00350">
    <property type="entry name" value="lytR_cpsA_psr"/>
    <property type="match status" value="1"/>
</dbReference>
<evidence type="ECO:0000259" key="5">
    <source>
        <dbReference type="Pfam" id="PF13399"/>
    </source>
</evidence>
<protein>
    <submittedName>
        <fullName evidence="6">LCP family protein</fullName>
    </submittedName>
</protein>
<reference evidence="7" key="1">
    <citation type="submission" date="2023-06" db="EMBL/GenBank/DDBJ databases">
        <title>Identification and characterization of horizontal gene transfer across gut microbiota members of farm animals based on homology search.</title>
        <authorList>
            <person name="Zeman M."/>
            <person name="Kubasova T."/>
            <person name="Jahodarova E."/>
            <person name="Nykrynova M."/>
            <person name="Rychlik I."/>
        </authorList>
    </citation>
    <scope>NUCLEOTIDE SEQUENCE [LARGE SCALE GENOMIC DNA]</scope>
    <source>
        <strain evidence="7">153_Feed</strain>
    </source>
</reference>
<dbReference type="InterPro" id="IPR004474">
    <property type="entry name" value="LytR_CpsA_psr"/>
</dbReference>
<evidence type="ECO:0000256" key="1">
    <source>
        <dbReference type="ARBA" id="ARBA00006068"/>
    </source>
</evidence>
<keyword evidence="7" id="KW-1185">Reference proteome</keyword>
<proteinExistence type="inferred from homology"/>
<feature type="domain" description="LytR/CpsA/Psr regulator C-terminal" evidence="5">
    <location>
        <begin position="429"/>
        <end position="514"/>
    </location>
</feature>
<name>A0ABT7V4D8_9ACTN</name>
<dbReference type="Pfam" id="PF13399">
    <property type="entry name" value="LytR_C"/>
    <property type="match status" value="1"/>
</dbReference>
<dbReference type="InterPro" id="IPR050922">
    <property type="entry name" value="LytR/CpsA/Psr_CW_biosynth"/>
</dbReference>
<evidence type="ECO:0000256" key="2">
    <source>
        <dbReference type="SAM" id="MobiDB-lite"/>
    </source>
</evidence>
<keyword evidence="3" id="KW-1133">Transmembrane helix</keyword>
<comment type="similarity">
    <text evidence="1">Belongs to the LytR/CpsA/Psr (LCP) family.</text>
</comment>
<evidence type="ECO:0000313" key="7">
    <source>
        <dbReference type="Proteomes" id="UP001529256"/>
    </source>
</evidence>
<dbReference type="Pfam" id="PF03816">
    <property type="entry name" value="LytR_cpsA_psr"/>
    <property type="match status" value="1"/>
</dbReference>
<feature type="transmembrane region" description="Helical" evidence="3">
    <location>
        <begin position="76"/>
        <end position="100"/>
    </location>
</feature>
<dbReference type="Gene3D" id="3.30.70.2390">
    <property type="match status" value="1"/>
</dbReference>
<comment type="caution">
    <text evidence="6">The sequence shown here is derived from an EMBL/GenBank/DDBJ whole genome shotgun (WGS) entry which is preliminary data.</text>
</comment>
<dbReference type="InterPro" id="IPR027381">
    <property type="entry name" value="LytR/CpsA/Psr_C"/>
</dbReference>
<sequence length="517" mass="55466">MADRKTHRQMTSAEQAHRSGSRFRRDQAAGAYARGAAEQPRTTLRTSSSGPRHIASRSDGIDAYTAKRRKKTRGRVLRAVAVTLLLAFVGVVVAGAAYIMNINNRLTQDLPEEVRQQLVAVDPQEPFYMLLLGVDKSEERSGEWGGSTANFRADTIILARVDPPAQKVTLVSIPRDTMVDMGEHGEDKINAAYSYGGAAYMVEVVSDFAGVDISQYAEIDFEQFTSIVDTIGGIEVTLPVDVVDETWAGINLTAGTHQLDGATALALVRSRHAYDAYGGGDFYRAANQRAVIAAIVRKILQQDPFTMATTVSELAGSVTTSMSVTDIVSLAMQFQNLDVDHNFYSGQTPTTSEYINNLWYEIPDEEAWREMMERVDAGESPYSDASQDFTSGATIVIGENVSSSDEGGENSGETSTGEETAEPVFSGSVLVLNGAGVNGLAGEKSTVLETAGFSPYAETANSSDYTTSSVYYNGDARGAALGVAQTLGIDEANVSENTEGYSSDYEVIVVLGADQAN</sequence>
<keyword evidence="3" id="KW-0472">Membrane</keyword>
<feature type="region of interest" description="Disordered" evidence="2">
    <location>
        <begin position="400"/>
        <end position="421"/>
    </location>
</feature>
<dbReference type="Gene3D" id="3.40.630.190">
    <property type="entry name" value="LCP protein"/>
    <property type="match status" value="1"/>
</dbReference>
<accession>A0ABT7V4D8</accession>
<reference evidence="6 7" key="2">
    <citation type="submission" date="2023-06" db="EMBL/GenBank/DDBJ databases">
        <title>Identification and characterization of horizontal gene transfer across gut microbiota members of farm animals based on homology search.</title>
        <authorList>
            <person name="Schwarzerova J."/>
            <person name="Nykrynova M."/>
            <person name="Jureckova K."/>
            <person name="Cejkova D."/>
            <person name="Rychlik I."/>
        </authorList>
    </citation>
    <scope>NUCLEOTIDE SEQUENCE [LARGE SCALE GENOMIC DNA]</scope>
    <source>
        <strain evidence="6 7">153_Feed</strain>
    </source>
</reference>
<organism evidence="6 7">
    <name type="scientific">Thermophilibacter provencensis</name>
    <dbReference type="NCBI Taxonomy" id="1852386"/>
    <lineage>
        <taxon>Bacteria</taxon>
        <taxon>Bacillati</taxon>
        <taxon>Actinomycetota</taxon>
        <taxon>Coriobacteriia</taxon>
        <taxon>Coriobacteriales</taxon>
        <taxon>Atopobiaceae</taxon>
        <taxon>Thermophilibacter</taxon>
    </lineage>
</organism>
<keyword evidence="3" id="KW-0812">Transmembrane</keyword>
<evidence type="ECO:0000256" key="3">
    <source>
        <dbReference type="SAM" id="Phobius"/>
    </source>
</evidence>
<reference evidence="6 7" key="3">
    <citation type="submission" date="2023-06" db="EMBL/GenBank/DDBJ databases">
        <authorList>
            <person name="Zeman M."/>
            <person name="Kubasova T."/>
            <person name="Jahodarova E."/>
            <person name="Nykrynova M."/>
            <person name="Rychlik I."/>
        </authorList>
    </citation>
    <scope>NUCLEOTIDE SEQUENCE [LARGE SCALE GENOMIC DNA]</scope>
    <source>
        <strain evidence="6 7">153_Feed</strain>
    </source>
</reference>
<evidence type="ECO:0000313" key="6">
    <source>
        <dbReference type="EMBL" id="MDM8271448.1"/>
    </source>
</evidence>
<feature type="compositionally biased region" description="Low complexity" evidence="2">
    <location>
        <begin position="28"/>
        <end position="37"/>
    </location>
</feature>
<feature type="compositionally biased region" description="Low complexity" evidence="2">
    <location>
        <begin position="400"/>
        <end position="418"/>
    </location>
</feature>
<evidence type="ECO:0000259" key="4">
    <source>
        <dbReference type="Pfam" id="PF03816"/>
    </source>
</evidence>
<dbReference type="PANTHER" id="PTHR33392">
    <property type="entry name" value="POLYISOPRENYL-TEICHOIC ACID--PEPTIDOGLYCAN TEICHOIC ACID TRANSFERASE TAGU"/>
    <property type="match status" value="1"/>
</dbReference>